<dbReference type="HOGENOM" id="CLU_1331888_0_0_1"/>
<reference evidence="2 3" key="1">
    <citation type="journal article" date="2010" name="Proc. Natl. Acad. Sci. U.S.A.">
        <title>Insights into evolution of multicellular fungi from the assembled chromosomes of the mushroom Coprinopsis cinerea (Coprinus cinereus).</title>
        <authorList>
            <person name="Stajich J.E."/>
            <person name="Wilke S.K."/>
            <person name="Ahren D."/>
            <person name="Au C.H."/>
            <person name="Birren B.W."/>
            <person name="Borodovsky M."/>
            <person name="Burns C."/>
            <person name="Canback B."/>
            <person name="Casselton L.A."/>
            <person name="Cheng C.K."/>
            <person name="Deng J."/>
            <person name="Dietrich F.S."/>
            <person name="Fargo D.C."/>
            <person name="Farman M.L."/>
            <person name="Gathman A.C."/>
            <person name="Goldberg J."/>
            <person name="Guigo R."/>
            <person name="Hoegger P.J."/>
            <person name="Hooker J.B."/>
            <person name="Huggins A."/>
            <person name="James T.Y."/>
            <person name="Kamada T."/>
            <person name="Kilaru S."/>
            <person name="Kodira C."/>
            <person name="Kues U."/>
            <person name="Kupfer D."/>
            <person name="Kwan H.S."/>
            <person name="Lomsadze A."/>
            <person name="Li W."/>
            <person name="Lilly W.W."/>
            <person name="Ma L.J."/>
            <person name="Mackey A.J."/>
            <person name="Manning G."/>
            <person name="Martin F."/>
            <person name="Muraguchi H."/>
            <person name="Natvig D.O."/>
            <person name="Palmerini H."/>
            <person name="Ramesh M.A."/>
            <person name="Rehmeyer C.J."/>
            <person name="Roe B.A."/>
            <person name="Shenoy N."/>
            <person name="Stanke M."/>
            <person name="Ter-Hovhannisyan V."/>
            <person name="Tunlid A."/>
            <person name="Velagapudi R."/>
            <person name="Vision T.J."/>
            <person name="Zeng Q."/>
            <person name="Zolan M.E."/>
            <person name="Pukkila P.J."/>
        </authorList>
    </citation>
    <scope>NUCLEOTIDE SEQUENCE [LARGE SCALE GENOMIC DNA]</scope>
    <source>
        <strain evidence="3">Okayama-7 / 130 / ATCC MYA-4618 / FGSC 9003</strain>
    </source>
</reference>
<feature type="region of interest" description="Disordered" evidence="1">
    <location>
        <begin position="20"/>
        <end position="40"/>
    </location>
</feature>
<dbReference type="EMBL" id="AACS02000011">
    <property type="protein sequence ID" value="EAU82051.2"/>
    <property type="molecule type" value="Genomic_DNA"/>
</dbReference>
<dbReference type="GeneID" id="6016369"/>
<evidence type="ECO:0000313" key="3">
    <source>
        <dbReference type="Proteomes" id="UP000001861"/>
    </source>
</evidence>
<evidence type="ECO:0000313" key="2">
    <source>
        <dbReference type="EMBL" id="EAU82051.2"/>
    </source>
</evidence>
<dbReference type="VEuPathDB" id="FungiDB:CC1G_09653"/>
<comment type="caution">
    <text evidence="2">The sequence shown here is derived from an EMBL/GenBank/DDBJ whole genome shotgun (WGS) entry which is preliminary data.</text>
</comment>
<organism evidence="2 3">
    <name type="scientific">Coprinopsis cinerea (strain Okayama-7 / 130 / ATCC MYA-4618 / FGSC 9003)</name>
    <name type="common">Inky cap fungus</name>
    <name type="synonym">Hormographiella aspergillata</name>
    <dbReference type="NCBI Taxonomy" id="240176"/>
    <lineage>
        <taxon>Eukaryota</taxon>
        <taxon>Fungi</taxon>
        <taxon>Dikarya</taxon>
        <taxon>Basidiomycota</taxon>
        <taxon>Agaricomycotina</taxon>
        <taxon>Agaricomycetes</taxon>
        <taxon>Agaricomycetidae</taxon>
        <taxon>Agaricales</taxon>
        <taxon>Agaricineae</taxon>
        <taxon>Psathyrellaceae</taxon>
        <taxon>Coprinopsis</taxon>
    </lineage>
</organism>
<dbReference type="Proteomes" id="UP000001861">
    <property type="component" value="Unassembled WGS sequence"/>
</dbReference>
<dbReference type="KEGG" id="cci:CC1G_09653"/>
<dbReference type="AlphaFoldDB" id="A8P9D9"/>
<dbReference type="InParanoid" id="A8P9D9"/>
<keyword evidence="3" id="KW-1185">Reference proteome</keyword>
<proteinExistence type="predicted"/>
<gene>
    <name evidence="2" type="ORF">CC1G_09653</name>
</gene>
<name>A8P9D9_COPC7</name>
<dbReference type="RefSeq" id="XP_001839750.2">
    <property type="nucleotide sequence ID" value="XM_001839698.2"/>
</dbReference>
<accession>A8P9D9</accession>
<sequence>MTTGSMTVLQLARDSQFYYSAPASDTAPPSTQVNTEEYDSEWEEFVQGPSQSLADLETASQLLYNPLTKDCYFSTSPVSTPSTSPPPSGRSTPSDWLCSCDSCRWHANLPLLTPLQKAERERMQKALDEERVRRWKERRERNVGRARGKVGLQVERARRVVALALDLGEEERRRWEEDEGACERRREVVERRARSYFELEYYYRYE</sequence>
<evidence type="ECO:0000256" key="1">
    <source>
        <dbReference type="SAM" id="MobiDB-lite"/>
    </source>
</evidence>
<protein>
    <submittedName>
        <fullName evidence="2">Uncharacterized protein</fullName>
    </submittedName>
</protein>